<dbReference type="EMBL" id="LJZO01000075">
    <property type="protein sequence ID" value="ROV87821.1"/>
    <property type="molecule type" value="Genomic_DNA"/>
</dbReference>
<feature type="compositionally biased region" description="Basic and acidic residues" evidence="1">
    <location>
        <begin position="45"/>
        <end position="62"/>
    </location>
</feature>
<evidence type="ECO:0000256" key="1">
    <source>
        <dbReference type="SAM" id="MobiDB-lite"/>
    </source>
</evidence>
<feature type="region of interest" description="Disordered" evidence="1">
    <location>
        <begin position="41"/>
        <end position="85"/>
    </location>
</feature>
<name>A0A423VA85_CYTCH</name>
<evidence type="ECO:0000313" key="3">
    <source>
        <dbReference type="Proteomes" id="UP000284375"/>
    </source>
</evidence>
<organism evidence="2 3">
    <name type="scientific">Cytospora chrysosperma</name>
    <name type="common">Cytospora canker fungus</name>
    <name type="synonym">Sphaeria chrysosperma</name>
    <dbReference type="NCBI Taxonomy" id="252740"/>
    <lineage>
        <taxon>Eukaryota</taxon>
        <taxon>Fungi</taxon>
        <taxon>Dikarya</taxon>
        <taxon>Ascomycota</taxon>
        <taxon>Pezizomycotina</taxon>
        <taxon>Sordariomycetes</taxon>
        <taxon>Sordariomycetidae</taxon>
        <taxon>Diaporthales</taxon>
        <taxon>Cytosporaceae</taxon>
        <taxon>Cytospora</taxon>
    </lineage>
</organism>
<dbReference type="OrthoDB" id="5234231at2759"/>
<evidence type="ECO:0000313" key="2">
    <source>
        <dbReference type="EMBL" id="ROV87821.1"/>
    </source>
</evidence>
<comment type="caution">
    <text evidence="2">The sequence shown here is derived from an EMBL/GenBank/DDBJ whole genome shotgun (WGS) entry which is preliminary data.</text>
</comment>
<proteinExistence type="predicted"/>
<sequence length="85" mass="9857">MSYYCANYYTFINCHHIVTRFGDRCDLCLLLKSGASLTNGILPEESSHNNSHDHMHAVDVPRKHGHRRRHDRSSGSVRVDSRYEK</sequence>
<keyword evidence="3" id="KW-1185">Reference proteome</keyword>
<reference evidence="2 3" key="1">
    <citation type="submission" date="2015-09" db="EMBL/GenBank/DDBJ databases">
        <title>Host preference determinants of Valsa canker pathogens revealed by comparative genomics.</title>
        <authorList>
            <person name="Yin Z."/>
            <person name="Huang L."/>
        </authorList>
    </citation>
    <scope>NUCLEOTIDE SEQUENCE [LARGE SCALE GENOMIC DNA]</scope>
    <source>
        <strain evidence="2 3">YSFL</strain>
    </source>
</reference>
<dbReference type="AlphaFoldDB" id="A0A423VA85"/>
<dbReference type="Proteomes" id="UP000284375">
    <property type="component" value="Unassembled WGS sequence"/>
</dbReference>
<accession>A0A423VA85</accession>
<dbReference type="STRING" id="252740.A0A423VA85"/>
<protein>
    <submittedName>
        <fullName evidence="2">Uncharacterized protein</fullName>
    </submittedName>
</protein>
<gene>
    <name evidence="2" type="ORF">VSDG_09596</name>
</gene>